<evidence type="ECO:0000256" key="10">
    <source>
        <dbReference type="ARBA" id="ARBA00023237"/>
    </source>
</evidence>
<comment type="similarity">
    <text evidence="11 12">Belongs to the TonB-dependent receptor family.</text>
</comment>
<comment type="subcellular location">
    <subcellularLocation>
        <location evidence="1 11">Cell outer membrane</location>
        <topology evidence="1 11">Multi-pass membrane protein</topology>
    </subcellularLocation>
</comment>
<dbReference type="CDD" id="cd01347">
    <property type="entry name" value="ligand_gated_channel"/>
    <property type="match status" value="1"/>
</dbReference>
<dbReference type="PROSITE" id="PS52016">
    <property type="entry name" value="TONB_DEPENDENT_REC_3"/>
    <property type="match status" value="1"/>
</dbReference>
<dbReference type="PANTHER" id="PTHR32552:SF81">
    <property type="entry name" value="TONB-DEPENDENT OUTER MEMBRANE RECEPTOR"/>
    <property type="match status" value="1"/>
</dbReference>
<dbReference type="OrthoDB" id="7413795at2"/>
<name>A0A255Z6M3_9PROT</name>
<keyword evidence="8 12" id="KW-0798">TonB box</keyword>
<keyword evidence="5 11" id="KW-0812">Transmembrane</keyword>
<keyword evidence="6" id="KW-0408">Iron</keyword>
<dbReference type="InterPro" id="IPR000531">
    <property type="entry name" value="Beta-barrel_TonB"/>
</dbReference>
<dbReference type="InterPro" id="IPR036942">
    <property type="entry name" value="Beta-barrel_TonB_sf"/>
</dbReference>
<proteinExistence type="inferred from homology"/>
<evidence type="ECO:0000256" key="3">
    <source>
        <dbReference type="ARBA" id="ARBA00022452"/>
    </source>
</evidence>
<accession>A0A255Z6M3</accession>
<keyword evidence="13" id="KW-0732">Signal</keyword>
<dbReference type="SUPFAM" id="SSF56935">
    <property type="entry name" value="Porins"/>
    <property type="match status" value="1"/>
</dbReference>
<keyword evidence="3 11" id="KW-1134">Transmembrane beta strand</keyword>
<dbReference type="Proteomes" id="UP000216998">
    <property type="component" value="Unassembled WGS sequence"/>
</dbReference>
<evidence type="ECO:0000256" key="13">
    <source>
        <dbReference type="SAM" id="SignalP"/>
    </source>
</evidence>
<organism evidence="16 17">
    <name type="scientific">Niveispirillum lacus</name>
    <dbReference type="NCBI Taxonomy" id="1981099"/>
    <lineage>
        <taxon>Bacteria</taxon>
        <taxon>Pseudomonadati</taxon>
        <taxon>Pseudomonadota</taxon>
        <taxon>Alphaproteobacteria</taxon>
        <taxon>Rhodospirillales</taxon>
        <taxon>Azospirillaceae</taxon>
        <taxon>Niveispirillum</taxon>
    </lineage>
</organism>
<evidence type="ECO:0000256" key="1">
    <source>
        <dbReference type="ARBA" id="ARBA00004571"/>
    </source>
</evidence>
<evidence type="ECO:0000256" key="4">
    <source>
        <dbReference type="ARBA" id="ARBA00022496"/>
    </source>
</evidence>
<dbReference type="AlphaFoldDB" id="A0A255Z6M3"/>
<feature type="signal peptide" evidence="13">
    <location>
        <begin position="1"/>
        <end position="19"/>
    </location>
</feature>
<evidence type="ECO:0000313" key="17">
    <source>
        <dbReference type="Proteomes" id="UP000216998"/>
    </source>
</evidence>
<evidence type="ECO:0000256" key="8">
    <source>
        <dbReference type="ARBA" id="ARBA00023077"/>
    </source>
</evidence>
<evidence type="ECO:0000256" key="5">
    <source>
        <dbReference type="ARBA" id="ARBA00022692"/>
    </source>
</evidence>
<evidence type="ECO:0000259" key="15">
    <source>
        <dbReference type="Pfam" id="PF07715"/>
    </source>
</evidence>
<reference evidence="16 17" key="1">
    <citation type="submission" date="2017-07" db="EMBL/GenBank/DDBJ databases">
        <title>Niveispirillum cyanobacteriorum sp. nov., isolated from cyanobacterial aggregates in a eutrophic lake.</title>
        <authorList>
            <person name="Cai H."/>
        </authorList>
    </citation>
    <scope>NUCLEOTIDE SEQUENCE [LARGE SCALE GENOMIC DNA]</scope>
    <source>
        <strain evidence="17">TH1-14</strain>
    </source>
</reference>
<feature type="domain" description="TonB-dependent receptor plug" evidence="15">
    <location>
        <begin position="46"/>
        <end position="152"/>
    </location>
</feature>
<evidence type="ECO:0000313" key="16">
    <source>
        <dbReference type="EMBL" id="OYQ37071.1"/>
    </source>
</evidence>
<feature type="chain" id="PRO_5013101274" evidence="13">
    <location>
        <begin position="20"/>
        <end position="728"/>
    </location>
</feature>
<evidence type="ECO:0000256" key="6">
    <source>
        <dbReference type="ARBA" id="ARBA00023004"/>
    </source>
</evidence>
<evidence type="ECO:0000256" key="9">
    <source>
        <dbReference type="ARBA" id="ARBA00023136"/>
    </source>
</evidence>
<evidence type="ECO:0000256" key="2">
    <source>
        <dbReference type="ARBA" id="ARBA00022448"/>
    </source>
</evidence>
<dbReference type="EMBL" id="NOXU01000018">
    <property type="protein sequence ID" value="OYQ37071.1"/>
    <property type="molecule type" value="Genomic_DNA"/>
</dbReference>
<keyword evidence="2 11" id="KW-0813">Transport</keyword>
<protein>
    <submittedName>
        <fullName evidence="16">Ligand-gated channel protein</fullName>
    </submittedName>
</protein>
<dbReference type="InterPro" id="IPR039426">
    <property type="entry name" value="TonB-dep_rcpt-like"/>
</dbReference>
<sequence length="728" mass="79803">MRKLMALPAAFALCTSVYAQNSGPGSSEGEGLIEIIVTAQKRAQGLQEVPASVTALGEEALASIGRQDVTALAGQVPSLQVNQYSPTITIFNLRGVSQNDFADSQEAPIAFYSDEVYVSALGAISGQTFDLERVEVLRGPQGTLFGRNATGGLIQIVSAKPTDRFEGFLTSTVGSHSQIATEGAVSGPLSDRVRGRLAFTTNHHKGYIENRIGPDLGNSKFYGIRPQLAVDVGEDGELTLKVQHLRNDHERSGGLYSHIAARPDANGLGMAVGPQEDYYGTGPGADPIGFREPDSDPFTASNDRIGSFDRKFSSVTARYTQTVGAVDLTSITDYQELRKSYGEDTDMSPDGIFNFDTHQKLKQFSQELRLAQDTDRYNWLAGAYYLSIRSDNAYAITSPLSILPRQNYGGTLKTDNWSGFGQFEYNLTDTVSAVVGGRYSSDAKKYDFAHRTDGIGDFIFNQTTNPSLARRTFHDWSGRLELNYKPTRDMLFYGGVNRGTKSGGFGTQAFTPIDPATIPFGSEKLTSYEMGAKLTLDRTTKFNTAVFHYDYKDYQAFSIVALSQFIRNNPARVTGAEFELVKQPVKGLTLQLFGTYLDTKVKDIVLPSGTVADRELPQAPELSLGWMVRYEFALGAGSLAVQTDWKYDGAQFFSTFNAPIDHEGARVVGNARIAYMFDDGTEAAIFANNILDRRYRIYNLDLSGPLGISNQAYARPRWIGASLTVRFD</sequence>
<keyword evidence="10 11" id="KW-0998">Cell outer membrane</keyword>
<dbReference type="GO" id="GO:0006826">
    <property type="term" value="P:iron ion transport"/>
    <property type="evidence" value="ECO:0007669"/>
    <property type="project" value="UniProtKB-KW"/>
</dbReference>
<keyword evidence="9 11" id="KW-0472">Membrane</keyword>
<keyword evidence="7" id="KW-0406">Ion transport</keyword>
<dbReference type="InterPro" id="IPR012910">
    <property type="entry name" value="Plug_dom"/>
</dbReference>
<dbReference type="Gene3D" id="2.40.170.20">
    <property type="entry name" value="TonB-dependent receptor, beta-barrel domain"/>
    <property type="match status" value="1"/>
</dbReference>
<evidence type="ECO:0000259" key="14">
    <source>
        <dbReference type="Pfam" id="PF00593"/>
    </source>
</evidence>
<feature type="domain" description="TonB-dependent receptor-like beta-barrel" evidence="14">
    <location>
        <begin position="278"/>
        <end position="689"/>
    </location>
</feature>
<comment type="caution">
    <text evidence="16">The sequence shown here is derived from an EMBL/GenBank/DDBJ whole genome shotgun (WGS) entry which is preliminary data.</text>
</comment>
<dbReference type="GO" id="GO:0009279">
    <property type="term" value="C:cell outer membrane"/>
    <property type="evidence" value="ECO:0007669"/>
    <property type="project" value="UniProtKB-SubCell"/>
</dbReference>
<dbReference type="Pfam" id="PF07715">
    <property type="entry name" value="Plug"/>
    <property type="match status" value="1"/>
</dbReference>
<keyword evidence="17" id="KW-1185">Reference proteome</keyword>
<evidence type="ECO:0000256" key="7">
    <source>
        <dbReference type="ARBA" id="ARBA00023065"/>
    </source>
</evidence>
<evidence type="ECO:0000256" key="12">
    <source>
        <dbReference type="RuleBase" id="RU003357"/>
    </source>
</evidence>
<dbReference type="Pfam" id="PF00593">
    <property type="entry name" value="TonB_dep_Rec_b-barrel"/>
    <property type="match status" value="1"/>
</dbReference>
<evidence type="ECO:0000256" key="11">
    <source>
        <dbReference type="PROSITE-ProRule" id="PRU01360"/>
    </source>
</evidence>
<dbReference type="PANTHER" id="PTHR32552">
    <property type="entry name" value="FERRICHROME IRON RECEPTOR-RELATED"/>
    <property type="match status" value="1"/>
</dbReference>
<gene>
    <name evidence="16" type="ORF">CHU95_02540</name>
</gene>
<keyword evidence="4" id="KW-0410">Iron transport</keyword>